<dbReference type="PRINTS" id="PR00700">
    <property type="entry name" value="PRTYPHPHTASE"/>
</dbReference>
<feature type="region of interest" description="Disordered" evidence="12">
    <location>
        <begin position="330"/>
        <end position="435"/>
    </location>
</feature>
<evidence type="ECO:0000256" key="4">
    <source>
        <dbReference type="ARBA" id="ARBA00013064"/>
    </source>
</evidence>
<evidence type="ECO:0000256" key="1">
    <source>
        <dbReference type="ARBA" id="ARBA00004240"/>
    </source>
</evidence>
<dbReference type="PROSITE" id="PS50056">
    <property type="entry name" value="TYR_PHOSPHATASE_2"/>
    <property type="match status" value="1"/>
</dbReference>
<dbReference type="InterPro" id="IPR016130">
    <property type="entry name" value="Tyr_Pase_AS"/>
</dbReference>
<dbReference type="InterPro" id="IPR029021">
    <property type="entry name" value="Prot-tyrosine_phosphatase-like"/>
</dbReference>
<dbReference type="Pfam" id="PF00102">
    <property type="entry name" value="Y_phosphatase"/>
    <property type="match status" value="1"/>
</dbReference>
<evidence type="ECO:0000256" key="3">
    <source>
        <dbReference type="ARBA" id="ARBA00009701"/>
    </source>
</evidence>
<evidence type="ECO:0000256" key="13">
    <source>
        <dbReference type="SAM" id="Phobius"/>
    </source>
</evidence>
<sequence>MTSNNIRYNVETEFLEIDSKGAWPILYQHIRSECLNYEYTVQEARKTHNKNLNRYRDVSPYDHSRIVLSKGPCDYINASLVTIGKANRRYILTQGPLSHTTGHFWLMVWEQNCKAVLMLNRIIEKKQEKCHQYWPLATQCGVDDEMVLKEVGLKIQFISEKCASYYTTRTLRLTEIESGNSRDILHFHYTTWPDFGVPQSPTAFLEFLMVVRRSGVLSPNVGPPVVHCSAGIGRSGTFCLVDSCLVLIEENGIGSVNVREILLEMRKYRMGLIQTPDQLRFSYLAIIEGAKLFTNKNHMDDSSFMDTMEIARNNANSTEIELEWMKAKDENEIEEPPPPPPPRGESLKKSIPPTVLENYCGGKRASENVLPPDKPLPIEPSNNSSDMDLCTEDSTTAEKLSSLLFRDPPVETSKIGEENESERSVLRQRKQEERRERRERLASQVREMKRKQEESESWQKWKKSIFTPLNLGVGVGILLIGGGVMAYVYYSNKM</sequence>
<comment type="caution">
    <text evidence="16">The sequence shown here is derived from an EMBL/GenBank/DDBJ whole genome shotgun (WGS) entry which is preliminary data.</text>
</comment>
<feature type="domain" description="Tyrosine specific protein phosphatases" evidence="15">
    <location>
        <begin position="202"/>
        <end position="280"/>
    </location>
</feature>
<evidence type="ECO:0000259" key="14">
    <source>
        <dbReference type="PROSITE" id="PS50055"/>
    </source>
</evidence>
<evidence type="ECO:0000256" key="5">
    <source>
        <dbReference type="ARBA" id="ARBA00022553"/>
    </source>
</evidence>
<dbReference type="GO" id="GO:0046426">
    <property type="term" value="P:negative regulation of receptor signaling pathway via JAK-STAT"/>
    <property type="evidence" value="ECO:0007669"/>
    <property type="project" value="TreeGrafter"/>
</dbReference>
<dbReference type="SMART" id="SM00194">
    <property type="entry name" value="PTPc"/>
    <property type="match status" value="1"/>
</dbReference>
<dbReference type="GO" id="GO:0070373">
    <property type="term" value="P:negative regulation of ERK1 and ERK2 cascade"/>
    <property type="evidence" value="ECO:0007669"/>
    <property type="project" value="TreeGrafter"/>
</dbReference>
<dbReference type="GO" id="GO:0048666">
    <property type="term" value="P:neuron development"/>
    <property type="evidence" value="ECO:0007669"/>
    <property type="project" value="UniProtKB-ARBA"/>
</dbReference>
<dbReference type="Gene3D" id="3.90.190.10">
    <property type="entry name" value="Protein tyrosine phosphatase superfamily"/>
    <property type="match status" value="1"/>
</dbReference>
<keyword evidence="8" id="KW-0904">Protein phosphatase</keyword>
<feature type="binding site" evidence="11">
    <location>
        <begin position="228"/>
        <end position="234"/>
    </location>
    <ligand>
        <name>substrate</name>
    </ligand>
</feature>
<dbReference type="PANTHER" id="PTHR46047">
    <property type="entry name" value="TYROSINE-PROTEIN PHOSPHATASE NON-RECEPTOR TYPE 61F"/>
    <property type="match status" value="1"/>
</dbReference>
<dbReference type="InterPro" id="IPR012265">
    <property type="entry name" value="Ptpn1/Ptpn2"/>
</dbReference>
<feature type="binding site" evidence="11">
    <location>
        <position position="274"/>
    </location>
    <ligand>
        <name>substrate</name>
    </ligand>
</feature>
<keyword evidence="13" id="KW-1133">Transmembrane helix</keyword>
<dbReference type="PROSITE" id="PS00383">
    <property type="entry name" value="TYR_PHOSPHATASE_1"/>
    <property type="match status" value="1"/>
</dbReference>
<dbReference type="PIRSF" id="PIRSF000926">
    <property type="entry name" value="Tyr-Ptase_nr1"/>
    <property type="match status" value="1"/>
</dbReference>
<keyword evidence="7" id="KW-0256">Endoplasmic reticulum</keyword>
<reference evidence="16 17" key="1">
    <citation type="submission" date="2024-03" db="EMBL/GenBank/DDBJ databases">
        <title>The genome assembly and annotation of the cricket Gryllus longicercus Weissman &amp; Gray.</title>
        <authorList>
            <person name="Szrajer S."/>
            <person name="Gray D."/>
            <person name="Ylla G."/>
        </authorList>
    </citation>
    <scope>NUCLEOTIDE SEQUENCE [LARGE SCALE GENOMIC DNA]</scope>
    <source>
        <strain evidence="16">DAG 2021-001</strain>
        <tissue evidence="16">Whole body minus gut</tissue>
    </source>
</reference>
<feature type="compositionally biased region" description="Basic and acidic residues" evidence="12">
    <location>
        <begin position="414"/>
        <end position="435"/>
    </location>
</feature>
<dbReference type="SUPFAM" id="SSF52799">
    <property type="entry name" value="(Phosphotyrosine protein) phosphatases II"/>
    <property type="match status" value="1"/>
</dbReference>
<evidence type="ECO:0000256" key="7">
    <source>
        <dbReference type="ARBA" id="ARBA00022824"/>
    </source>
</evidence>
<dbReference type="InterPro" id="IPR000242">
    <property type="entry name" value="PTP_cat"/>
</dbReference>
<proteinExistence type="inferred from homology"/>
<gene>
    <name evidence="16" type="ORF">R5R35_003221</name>
</gene>
<accession>A0AAN9VII5</accession>
<keyword evidence="9 13" id="KW-0472">Membrane</keyword>
<keyword evidence="13" id="KW-0812">Transmembrane</keyword>
<dbReference type="InterPro" id="IPR051985">
    <property type="entry name" value="NR_tyrosine_phosphatase"/>
</dbReference>
<evidence type="ECO:0000313" key="17">
    <source>
        <dbReference type="Proteomes" id="UP001378592"/>
    </source>
</evidence>
<evidence type="ECO:0000256" key="10">
    <source>
        <dbReference type="PIRSR" id="PIRSR000926-1"/>
    </source>
</evidence>
<protein>
    <recommendedName>
        <fullName evidence="4">protein-tyrosine-phosphatase</fullName>
        <ecNumber evidence="4">3.1.3.48</ecNumber>
    </recommendedName>
</protein>
<evidence type="ECO:0000256" key="6">
    <source>
        <dbReference type="ARBA" id="ARBA00022801"/>
    </source>
</evidence>
<dbReference type="PROSITE" id="PS50055">
    <property type="entry name" value="TYR_PHOSPHATASE_PTP"/>
    <property type="match status" value="1"/>
</dbReference>
<dbReference type="SMART" id="SM00404">
    <property type="entry name" value="PTPc_motif"/>
    <property type="match status" value="1"/>
</dbReference>
<comment type="subcellular location">
    <subcellularLocation>
        <location evidence="2">Endomembrane system</location>
    </subcellularLocation>
    <subcellularLocation>
        <location evidence="1">Endoplasmic reticulum</location>
    </subcellularLocation>
</comment>
<feature type="compositionally biased region" description="Polar residues" evidence="12">
    <location>
        <begin position="380"/>
        <end position="399"/>
    </location>
</feature>
<evidence type="ECO:0000256" key="2">
    <source>
        <dbReference type="ARBA" id="ARBA00004308"/>
    </source>
</evidence>
<evidence type="ECO:0000256" key="11">
    <source>
        <dbReference type="PIRSR" id="PIRSR000926-2"/>
    </source>
</evidence>
<organism evidence="16 17">
    <name type="scientific">Gryllus longicercus</name>
    <dbReference type="NCBI Taxonomy" id="2509291"/>
    <lineage>
        <taxon>Eukaryota</taxon>
        <taxon>Metazoa</taxon>
        <taxon>Ecdysozoa</taxon>
        <taxon>Arthropoda</taxon>
        <taxon>Hexapoda</taxon>
        <taxon>Insecta</taxon>
        <taxon>Pterygota</taxon>
        <taxon>Neoptera</taxon>
        <taxon>Polyneoptera</taxon>
        <taxon>Orthoptera</taxon>
        <taxon>Ensifera</taxon>
        <taxon>Gryllidea</taxon>
        <taxon>Grylloidea</taxon>
        <taxon>Gryllidae</taxon>
        <taxon>Gryllinae</taxon>
        <taxon>Gryllus</taxon>
    </lineage>
</organism>
<dbReference type="AlphaFoldDB" id="A0AAN9VII5"/>
<feature type="binding site" evidence="11">
    <location>
        <position position="194"/>
    </location>
    <ligand>
        <name>substrate</name>
    </ligand>
</feature>
<dbReference type="InterPro" id="IPR003595">
    <property type="entry name" value="Tyr_Pase_cat"/>
</dbReference>
<keyword evidence="5" id="KW-0597">Phosphoprotein</keyword>
<dbReference type="GO" id="GO:0005783">
    <property type="term" value="C:endoplasmic reticulum"/>
    <property type="evidence" value="ECO:0007669"/>
    <property type="project" value="UniProtKB-SubCell"/>
</dbReference>
<evidence type="ECO:0000259" key="15">
    <source>
        <dbReference type="PROSITE" id="PS50056"/>
    </source>
</evidence>
<evidence type="ECO:0000256" key="12">
    <source>
        <dbReference type="SAM" id="MobiDB-lite"/>
    </source>
</evidence>
<dbReference type="GO" id="GO:0004726">
    <property type="term" value="F:non-membrane spanning protein tyrosine phosphatase activity"/>
    <property type="evidence" value="ECO:0007669"/>
    <property type="project" value="TreeGrafter"/>
</dbReference>
<dbReference type="EC" id="3.1.3.48" evidence="4"/>
<dbReference type="InterPro" id="IPR000387">
    <property type="entry name" value="Tyr_Pase_dom"/>
</dbReference>
<keyword evidence="17" id="KW-1185">Reference proteome</keyword>
<dbReference type="GO" id="GO:0005634">
    <property type="term" value="C:nucleus"/>
    <property type="evidence" value="ECO:0007669"/>
    <property type="project" value="TreeGrafter"/>
</dbReference>
<feature type="active site" description="Phosphocysteine intermediate" evidence="10">
    <location>
        <position position="228"/>
    </location>
</feature>
<dbReference type="PANTHER" id="PTHR46047:SF3">
    <property type="entry name" value="TYROSINE-PROTEIN PHOSPHATASE NON-RECEPTOR TYPE 61F"/>
    <property type="match status" value="1"/>
</dbReference>
<dbReference type="EMBL" id="JAZDUA010000174">
    <property type="protein sequence ID" value="KAK7865525.1"/>
    <property type="molecule type" value="Genomic_DNA"/>
</dbReference>
<comment type="similarity">
    <text evidence="3">Belongs to the protein-tyrosine phosphatase family. Non-receptor class 1 subfamily.</text>
</comment>
<evidence type="ECO:0000256" key="9">
    <source>
        <dbReference type="ARBA" id="ARBA00023136"/>
    </source>
</evidence>
<keyword evidence="6" id="KW-0378">Hydrolase</keyword>
<evidence type="ECO:0000313" key="16">
    <source>
        <dbReference type="EMBL" id="KAK7865525.1"/>
    </source>
</evidence>
<name>A0AAN9VII5_9ORTH</name>
<feature type="transmembrane region" description="Helical" evidence="13">
    <location>
        <begin position="469"/>
        <end position="490"/>
    </location>
</feature>
<evidence type="ECO:0000256" key="8">
    <source>
        <dbReference type="ARBA" id="ARBA00022912"/>
    </source>
</evidence>
<dbReference type="Proteomes" id="UP001378592">
    <property type="component" value="Unassembled WGS sequence"/>
</dbReference>
<dbReference type="CDD" id="cd14545">
    <property type="entry name" value="PTPc-N1_2"/>
    <property type="match status" value="1"/>
</dbReference>
<feature type="domain" description="Tyrosine-protein phosphatase" evidence="14">
    <location>
        <begin position="10"/>
        <end position="289"/>
    </location>
</feature>
<dbReference type="GO" id="GO:0019901">
    <property type="term" value="F:protein kinase binding"/>
    <property type="evidence" value="ECO:0007669"/>
    <property type="project" value="TreeGrafter"/>
</dbReference>